<evidence type="ECO:0000313" key="3">
    <source>
        <dbReference type="RefSeq" id="XP_012411921.1"/>
    </source>
</evidence>
<dbReference type="PANTHER" id="PTHR32157:SF0">
    <property type="entry name" value="CANCER_TESTIS ANTIGEN FAMILY 47 MEMBER C1"/>
    <property type="match status" value="1"/>
</dbReference>
<sequence>MSATKEEDLAPGGQDSTVGAVGAGSGVVSDPGPVKGVGVPAAGEAGTGAPQAEQEQGLPRASTPRAKQQQGGTPRAEQEQARPEGALAGAQAGASAEEDSDIGPADEDEEGHEGGQGQMVDAHQFPMTGFRGVFLDLIYLLLRHISYNDHVLIRSRGGGRVVRHRPPHHSCPLPPALPPPAHGGAMAAGEPLDQAAAPEPTEPPDEAAAPEPGESADEAAAPQEATQYQHENSDEGAQKAGGEEEKEAEEEKENKNEEQEPKKDLDPAEGRPGQYSFLHSQPNAHSISQHKKQAPGAHFCARGFMMAAVLMSCFSPADKWRTQLETR</sequence>
<feature type="compositionally biased region" description="Basic and acidic residues" evidence="1">
    <location>
        <begin position="252"/>
        <end position="269"/>
    </location>
</feature>
<name>A0A2Y9G060_TRIMA</name>
<reference evidence="3" key="1">
    <citation type="submission" date="2025-08" db="UniProtKB">
        <authorList>
            <consortium name="RefSeq"/>
        </authorList>
    </citation>
    <scope>IDENTIFICATION</scope>
</reference>
<feature type="compositionally biased region" description="Pro residues" evidence="1">
    <location>
        <begin position="172"/>
        <end position="181"/>
    </location>
</feature>
<evidence type="ECO:0000313" key="2">
    <source>
        <dbReference type="Proteomes" id="UP000248480"/>
    </source>
</evidence>
<feature type="compositionally biased region" description="Low complexity" evidence="1">
    <location>
        <begin position="16"/>
        <end position="57"/>
    </location>
</feature>
<dbReference type="AlphaFoldDB" id="A0A2Y9G060"/>
<proteinExistence type="predicted"/>
<dbReference type="OrthoDB" id="9838467at2759"/>
<dbReference type="KEGG" id="tmu:105756441"/>
<organism evidence="2 3">
    <name type="scientific">Trichechus manatus latirostris</name>
    <name type="common">Florida manatee</name>
    <dbReference type="NCBI Taxonomy" id="127582"/>
    <lineage>
        <taxon>Eukaryota</taxon>
        <taxon>Metazoa</taxon>
        <taxon>Chordata</taxon>
        <taxon>Craniata</taxon>
        <taxon>Vertebrata</taxon>
        <taxon>Euteleostomi</taxon>
        <taxon>Mammalia</taxon>
        <taxon>Eutheria</taxon>
        <taxon>Afrotheria</taxon>
        <taxon>Sirenia</taxon>
        <taxon>Trichechidae</taxon>
        <taxon>Trichechus</taxon>
    </lineage>
</organism>
<dbReference type="RefSeq" id="XP_012411921.1">
    <property type="nucleotide sequence ID" value="XM_012556467.1"/>
</dbReference>
<dbReference type="InParanoid" id="A0A2Y9G060"/>
<feature type="compositionally biased region" description="Basic and acidic residues" evidence="1">
    <location>
        <begin position="231"/>
        <end position="243"/>
    </location>
</feature>
<dbReference type="InterPro" id="IPR028930">
    <property type="entry name" value="CT47"/>
</dbReference>
<dbReference type="Pfam" id="PF15623">
    <property type="entry name" value="CT47"/>
    <property type="match status" value="1"/>
</dbReference>
<dbReference type="FunCoup" id="A0A2Y9G060">
    <property type="interactions" value="61"/>
</dbReference>
<feature type="compositionally biased region" description="Low complexity" evidence="1">
    <location>
        <begin position="182"/>
        <end position="199"/>
    </location>
</feature>
<keyword evidence="2" id="KW-1185">Reference proteome</keyword>
<dbReference type="Proteomes" id="UP000248480">
    <property type="component" value="Unplaced"/>
</dbReference>
<feature type="compositionally biased region" description="Low complexity" evidence="1">
    <location>
        <begin position="84"/>
        <end position="95"/>
    </location>
</feature>
<feature type="region of interest" description="Disordered" evidence="1">
    <location>
        <begin position="161"/>
        <end position="290"/>
    </location>
</feature>
<protein>
    <submittedName>
        <fullName evidence="3">Cancer/testis antigen 47A-like</fullName>
    </submittedName>
</protein>
<feature type="compositionally biased region" description="Polar residues" evidence="1">
    <location>
        <begin position="277"/>
        <end position="287"/>
    </location>
</feature>
<evidence type="ECO:0000256" key="1">
    <source>
        <dbReference type="SAM" id="MobiDB-lite"/>
    </source>
</evidence>
<feature type="compositionally biased region" description="Low complexity" evidence="1">
    <location>
        <begin position="206"/>
        <end position="222"/>
    </location>
</feature>
<feature type="compositionally biased region" description="Acidic residues" evidence="1">
    <location>
        <begin position="96"/>
        <end position="111"/>
    </location>
</feature>
<accession>A0A2Y9G060</accession>
<feature type="region of interest" description="Disordered" evidence="1">
    <location>
        <begin position="1"/>
        <end position="120"/>
    </location>
</feature>
<dbReference type="PANTHER" id="PTHR32157">
    <property type="entry name" value="GENE 6268-RELATED"/>
    <property type="match status" value="1"/>
</dbReference>
<dbReference type="GeneID" id="105756441"/>
<gene>
    <name evidence="3" type="primary">LOC105756441</name>
</gene>